<accession>A0A7Y6K205</accession>
<dbReference type="InterPro" id="IPR036388">
    <property type="entry name" value="WH-like_DNA-bd_sf"/>
</dbReference>
<evidence type="ECO:0000313" key="2">
    <source>
        <dbReference type="Proteomes" id="UP000594380"/>
    </source>
</evidence>
<reference evidence="1 2" key="1">
    <citation type="submission" date="2020-02" db="EMBL/GenBank/DDBJ databases">
        <title>Paraburkholderia simonii sp. nov. and Paraburkholderia youngii sp. nov. Brazilian and Mexican Mimosa-associated rhizobia.</title>
        <authorList>
            <person name="Mavima L."/>
            <person name="Beukes C.W."/>
            <person name="Chan W.Y."/>
            <person name="Palmer M."/>
            <person name="De Meyer S.E."/>
            <person name="James E.K."/>
            <person name="Venter S.N."/>
            <person name="Steenkamp E.T."/>
        </authorList>
    </citation>
    <scope>NUCLEOTIDE SEQUENCE [LARGE SCALE GENOMIC DNA]</scope>
    <source>
        <strain evidence="1 2">JPY169</strain>
    </source>
</reference>
<dbReference type="RefSeq" id="WP_176108771.1">
    <property type="nucleotide sequence ID" value="NZ_JAALDK010000001.1"/>
</dbReference>
<dbReference type="Proteomes" id="UP000594380">
    <property type="component" value="Unassembled WGS sequence"/>
</dbReference>
<name>A0A7Y6K205_9BURK</name>
<proteinExistence type="predicted"/>
<protein>
    <recommendedName>
        <fullName evidence="3">HTH iclR-type domain-containing protein</fullName>
    </recommendedName>
</protein>
<gene>
    <name evidence="1" type="ORF">G5S42_22455</name>
</gene>
<organism evidence="1 2">
    <name type="scientific">Paraburkholderia youngii</name>
    <dbReference type="NCBI Taxonomy" id="2782701"/>
    <lineage>
        <taxon>Bacteria</taxon>
        <taxon>Pseudomonadati</taxon>
        <taxon>Pseudomonadota</taxon>
        <taxon>Betaproteobacteria</taxon>
        <taxon>Burkholderiales</taxon>
        <taxon>Burkholderiaceae</taxon>
        <taxon>Paraburkholderia</taxon>
    </lineage>
</organism>
<dbReference type="AlphaFoldDB" id="A0A7Y6K205"/>
<dbReference type="GeneID" id="301103109"/>
<comment type="caution">
    <text evidence="1">The sequence shown here is derived from an EMBL/GenBank/DDBJ whole genome shotgun (WGS) entry which is preliminary data.</text>
</comment>
<sequence length="84" mass="9348">MIVDIILTALAERQVRPLRPETAVTAAWLAEHTRLPTATVRRYLRALIDSGAIDECRLPSRIVGITLNEQGLELLGRTSRDANQ</sequence>
<dbReference type="SUPFAM" id="SSF46785">
    <property type="entry name" value="Winged helix' DNA-binding domain"/>
    <property type="match status" value="1"/>
</dbReference>
<evidence type="ECO:0000313" key="1">
    <source>
        <dbReference type="EMBL" id="NUY02399.1"/>
    </source>
</evidence>
<dbReference type="Gene3D" id="1.10.10.10">
    <property type="entry name" value="Winged helix-like DNA-binding domain superfamily/Winged helix DNA-binding domain"/>
    <property type="match status" value="1"/>
</dbReference>
<evidence type="ECO:0008006" key="3">
    <source>
        <dbReference type="Google" id="ProtNLM"/>
    </source>
</evidence>
<dbReference type="InterPro" id="IPR036390">
    <property type="entry name" value="WH_DNA-bd_sf"/>
</dbReference>
<dbReference type="EMBL" id="JAALDK010000001">
    <property type="protein sequence ID" value="NUY02399.1"/>
    <property type="molecule type" value="Genomic_DNA"/>
</dbReference>